<dbReference type="InterPro" id="IPR002878">
    <property type="entry name" value="ChsH2_C"/>
</dbReference>
<proteinExistence type="predicted"/>
<dbReference type="SUPFAM" id="SSF50249">
    <property type="entry name" value="Nucleic acid-binding proteins"/>
    <property type="match status" value="1"/>
</dbReference>
<gene>
    <name evidence="3" type="ORF">BAA01_14595</name>
</gene>
<dbReference type="EMBL" id="LZRT01000069">
    <property type="protein sequence ID" value="OUM87828.1"/>
    <property type="molecule type" value="Genomic_DNA"/>
</dbReference>
<dbReference type="InterPro" id="IPR012340">
    <property type="entry name" value="NA-bd_OB-fold"/>
</dbReference>
<comment type="caution">
    <text evidence="3">The sequence shown here is derived from an EMBL/GenBank/DDBJ whole genome shotgun (WGS) entry which is preliminary data.</text>
</comment>
<protein>
    <recommendedName>
        <fullName evidence="5">DUF35 domain-containing protein</fullName>
    </recommendedName>
</protein>
<dbReference type="Pfam" id="PF12172">
    <property type="entry name" value="zf-ChsH2"/>
    <property type="match status" value="1"/>
</dbReference>
<dbReference type="InterPro" id="IPR022002">
    <property type="entry name" value="ChsH2_Znr"/>
</dbReference>
<dbReference type="Gene3D" id="6.10.30.10">
    <property type="match status" value="1"/>
</dbReference>
<dbReference type="AlphaFoldDB" id="A0A1Y3PRQ8"/>
<dbReference type="Pfam" id="PF01796">
    <property type="entry name" value="OB_ChsH2_C"/>
    <property type="match status" value="1"/>
</dbReference>
<reference evidence="4" key="1">
    <citation type="submission" date="2016-06" db="EMBL/GenBank/DDBJ databases">
        <authorList>
            <person name="Nascimento L."/>
            <person name="Pereira R.V."/>
            <person name="Martins L.F."/>
            <person name="Quaggio R.B."/>
            <person name="Silva A.M."/>
            <person name="Setubal J.C."/>
        </authorList>
    </citation>
    <scope>NUCLEOTIDE SEQUENCE [LARGE SCALE GENOMIC DNA]</scope>
</reference>
<dbReference type="PANTHER" id="PTHR34075:SF5">
    <property type="entry name" value="BLR3430 PROTEIN"/>
    <property type="match status" value="1"/>
</dbReference>
<dbReference type="PANTHER" id="PTHR34075">
    <property type="entry name" value="BLR3430 PROTEIN"/>
    <property type="match status" value="1"/>
</dbReference>
<dbReference type="InterPro" id="IPR052513">
    <property type="entry name" value="Thioester_dehydratase-like"/>
</dbReference>
<organism evidence="3 4">
    <name type="scientific">Bacillus thermozeamaize</name>
    <dbReference type="NCBI Taxonomy" id="230954"/>
    <lineage>
        <taxon>Bacteria</taxon>
        <taxon>Bacillati</taxon>
        <taxon>Bacillota</taxon>
        <taxon>Bacilli</taxon>
        <taxon>Bacillales</taxon>
        <taxon>Bacillaceae</taxon>
        <taxon>Bacillus</taxon>
    </lineage>
</organism>
<sequence>MVKKLNADFWKQVSENEVSLLMSECEHCGKRNFPPLRYCPNCHAKNPEKKEMSRIGTLYSFSRVHTPHKLYSAPYIVGYVDFPEGLRVFGQIRANYEDLRIGMKVATSACSFGEGEDAVLAYCFVPAGKE</sequence>
<feature type="domain" description="ChsH2 C-terminal OB-fold" evidence="1">
    <location>
        <begin position="50"/>
        <end position="106"/>
    </location>
</feature>
<feature type="domain" description="ChsH2 rubredoxin-like zinc ribbon" evidence="2">
    <location>
        <begin position="20"/>
        <end position="48"/>
    </location>
</feature>
<evidence type="ECO:0000259" key="1">
    <source>
        <dbReference type="Pfam" id="PF01796"/>
    </source>
</evidence>
<evidence type="ECO:0008006" key="5">
    <source>
        <dbReference type="Google" id="ProtNLM"/>
    </source>
</evidence>
<evidence type="ECO:0000313" key="3">
    <source>
        <dbReference type="EMBL" id="OUM87828.1"/>
    </source>
</evidence>
<accession>A0A1Y3PRQ8</accession>
<name>A0A1Y3PRQ8_9BACI</name>
<evidence type="ECO:0000313" key="4">
    <source>
        <dbReference type="Proteomes" id="UP000196475"/>
    </source>
</evidence>
<evidence type="ECO:0000259" key="2">
    <source>
        <dbReference type="Pfam" id="PF12172"/>
    </source>
</evidence>
<dbReference type="Proteomes" id="UP000196475">
    <property type="component" value="Unassembled WGS sequence"/>
</dbReference>